<evidence type="ECO:0000313" key="6">
    <source>
        <dbReference type="EMBL" id="CDN31939.1"/>
    </source>
</evidence>
<keyword evidence="3" id="KW-0238">DNA-binding</keyword>
<dbReference type="Proteomes" id="UP000027616">
    <property type="component" value="Chromosome I"/>
</dbReference>
<dbReference type="GO" id="GO:0003677">
    <property type="term" value="F:DNA binding"/>
    <property type="evidence" value="ECO:0007669"/>
    <property type="project" value="UniProtKB-KW"/>
</dbReference>
<evidence type="ECO:0000313" key="5">
    <source>
        <dbReference type="EMBL" id="CDN31813.1"/>
    </source>
</evidence>
<proteinExistence type="inferred from homology"/>
<dbReference type="EMBL" id="HG934468">
    <property type="protein sequence ID" value="CDN31813.1"/>
    <property type="molecule type" value="Genomic_DNA"/>
</dbReference>
<evidence type="ECO:0000256" key="4">
    <source>
        <dbReference type="RuleBase" id="RU003939"/>
    </source>
</evidence>
<evidence type="ECO:0008006" key="8">
    <source>
        <dbReference type="Google" id="ProtNLM"/>
    </source>
</evidence>
<comment type="similarity">
    <text evidence="1 4">Belongs to the bacterial histone-like protein family.</text>
</comment>
<reference evidence="6 7" key="2">
    <citation type="journal article" date="2015" name="Genome Announc.">
        <title>Complete Genome Sequence of the Novel Leech Symbiont Mucinivorans hirudinis M3T.</title>
        <authorList>
            <person name="Nelson M.C."/>
            <person name="Bomar L."/>
            <person name="Graf J."/>
        </authorList>
    </citation>
    <scope>NUCLEOTIDE SEQUENCE [LARGE SCALE GENOMIC DNA]</scope>
    <source>
        <strain evidence="7">M3</strain>
    </source>
</reference>
<protein>
    <recommendedName>
        <fullName evidence="8">Integration host factor alpha subunit</fullName>
    </recommendedName>
</protein>
<gene>
    <name evidence="5" type="ORF">BN938_1733</name>
    <name evidence="6" type="ORF">BN938_1859</name>
</gene>
<dbReference type="STRING" id="1433126.BN938_1733"/>
<evidence type="ECO:0000313" key="7">
    <source>
        <dbReference type="Proteomes" id="UP000027616"/>
    </source>
</evidence>
<keyword evidence="7" id="KW-1185">Reference proteome</keyword>
<dbReference type="OrthoDB" id="1095660at2"/>
<evidence type="ECO:0000256" key="2">
    <source>
        <dbReference type="ARBA" id="ARBA00023067"/>
    </source>
</evidence>
<sequence>MDKRILVAEIARKTDYAQWEVNKIVEPLFEEILRALENGEEVNIANFGKFSLKYHKPKVTVHPKNRSQVQIPSKASVAFRATRKFKPTDETIDKLSKEAKKK</sequence>
<dbReference type="HOGENOM" id="CLU_105066_2_3_10"/>
<dbReference type="PANTHER" id="PTHR33175:SF3">
    <property type="entry name" value="DNA-BINDING PROTEIN HU-BETA"/>
    <property type="match status" value="1"/>
</dbReference>
<dbReference type="GO" id="GO:0030527">
    <property type="term" value="F:structural constituent of chromatin"/>
    <property type="evidence" value="ECO:0007669"/>
    <property type="project" value="InterPro"/>
</dbReference>
<dbReference type="Gene3D" id="4.10.520.10">
    <property type="entry name" value="IHF-like DNA-binding proteins"/>
    <property type="match status" value="1"/>
</dbReference>
<dbReference type="Pfam" id="PF00216">
    <property type="entry name" value="Bac_DNA_binding"/>
    <property type="match status" value="1"/>
</dbReference>
<keyword evidence="2" id="KW-0226">DNA condensation</keyword>
<dbReference type="EMBL" id="HG934468">
    <property type="protein sequence ID" value="CDN31939.1"/>
    <property type="molecule type" value="Genomic_DNA"/>
</dbReference>
<dbReference type="SUPFAM" id="SSF47729">
    <property type="entry name" value="IHF-like DNA-binding proteins"/>
    <property type="match status" value="1"/>
</dbReference>
<dbReference type="KEGG" id="rbc:BN938_1859"/>
<evidence type="ECO:0000256" key="1">
    <source>
        <dbReference type="ARBA" id="ARBA00010529"/>
    </source>
</evidence>
<dbReference type="GO" id="GO:0030261">
    <property type="term" value="P:chromosome condensation"/>
    <property type="evidence" value="ECO:0007669"/>
    <property type="project" value="UniProtKB-KW"/>
</dbReference>
<reference evidence="6" key="1">
    <citation type="submission" date="2014-01" db="EMBL/GenBank/DDBJ databases">
        <authorList>
            <person name="Nelson M."/>
        </authorList>
    </citation>
    <scope>NUCLEOTIDE SEQUENCE</scope>
</reference>
<organism evidence="6 7">
    <name type="scientific">Mucinivorans hirudinis</name>
    <dbReference type="NCBI Taxonomy" id="1433126"/>
    <lineage>
        <taxon>Bacteria</taxon>
        <taxon>Pseudomonadati</taxon>
        <taxon>Bacteroidota</taxon>
        <taxon>Bacteroidia</taxon>
        <taxon>Bacteroidales</taxon>
        <taxon>Rikenellaceae</taxon>
        <taxon>Mucinivorans</taxon>
    </lineage>
</organism>
<dbReference type="AlphaFoldDB" id="A0A060RDM1"/>
<dbReference type="InterPro" id="IPR000119">
    <property type="entry name" value="Hist_DNA-bd"/>
</dbReference>
<evidence type="ECO:0000256" key="3">
    <source>
        <dbReference type="ARBA" id="ARBA00023125"/>
    </source>
</evidence>
<dbReference type="CDD" id="cd13832">
    <property type="entry name" value="IHF"/>
    <property type="match status" value="1"/>
</dbReference>
<accession>A0A060RDM1</accession>
<dbReference type="KEGG" id="rbc:BN938_1733"/>
<dbReference type="PANTHER" id="PTHR33175">
    <property type="entry name" value="DNA-BINDING PROTEIN HU"/>
    <property type="match status" value="1"/>
</dbReference>
<name>A0A060RDM1_9BACT</name>
<dbReference type="eggNOG" id="COG0776">
    <property type="taxonomic scope" value="Bacteria"/>
</dbReference>
<dbReference type="InterPro" id="IPR010992">
    <property type="entry name" value="IHF-like_DNA-bd_dom_sf"/>
</dbReference>
<dbReference type="SMART" id="SM00411">
    <property type="entry name" value="BHL"/>
    <property type="match status" value="1"/>
</dbReference>